<protein>
    <recommendedName>
        <fullName evidence="6">Mid2 domain-containing protein</fullName>
    </recommendedName>
</protein>
<organism evidence="4 5">
    <name type="scientific">Mycena venus</name>
    <dbReference type="NCBI Taxonomy" id="2733690"/>
    <lineage>
        <taxon>Eukaryota</taxon>
        <taxon>Fungi</taxon>
        <taxon>Dikarya</taxon>
        <taxon>Basidiomycota</taxon>
        <taxon>Agaricomycotina</taxon>
        <taxon>Agaricomycetes</taxon>
        <taxon>Agaricomycetidae</taxon>
        <taxon>Agaricales</taxon>
        <taxon>Marasmiineae</taxon>
        <taxon>Mycenaceae</taxon>
        <taxon>Mycena</taxon>
    </lineage>
</organism>
<evidence type="ECO:0008006" key="6">
    <source>
        <dbReference type="Google" id="ProtNLM"/>
    </source>
</evidence>
<sequence length="310" mass="32800">MIRSGASRVFFLSVILRQNSANTEHCPSVDEEGKALTRELLGAEIDVFVNPKSNVRACSENFEVGPQDDGSTSPIFPETANLRIRSPTLSDHSRRQGEGSVFPQSIVGIGQETIQQLLSSLYGRSSSASQTISGSQSPTTGDDSSLPSLTLVSIGSTGGGAKISSGATGAGASPSPTRGPLQKSNKSGARTAAIACSTVSVGLLVAFVVIILWLRRRRQRIDHHRLPEHFADAREHLAQGILRMKPGSTDPGGVTPENRPIPHGHGDPEEDSPHNGTLSARMRRMEAQMAALATIVLPESSLPPPPSYTS</sequence>
<feature type="compositionally biased region" description="Polar residues" evidence="1">
    <location>
        <begin position="138"/>
        <end position="151"/>
    </location>
</feature>
<evidence type="ECO:0000313" key="5">
    <source>
        <dbReference type="Proteomes" id="UP000620124"/>
    </source>
</evidence>
<evidence type="ECO:0000256" key="2">
    <source>
        <dbReference type="SAM" id="Phobius"/>
    </source>
</evidence>
<feature type="transmembrane region" description="Helical" evidence="2">
    <location>
        <begin position="192"/>
        <end position="214"/>
    </location>
</feature>
<keyword evidence="3" id="KW-0732">Signal</keyword>
<keyword evidence="2" id="KW-0812">Transmembrane</keyword>
<feature type="chain" id="PRO_5034273876" description="Mid2 domain-containing protein" evidence="3">
    <location>
        <begin position="22"/>
        <end position="310"/>
    </location>
</feature>
<feature type="compositionally biased region" description="Low complexity" evidence="1">
    <location>
        <begin position="162"/>
        <end position="176"/>
    </location>
</feature>
<gene>
    <name evidence="4" type="ORF">MVEN_00682000</name>
</gene>
<name>A0A8H6YEC5_9AGAR</name>
<accession>A0A8H6YEC5</accession>
<evidence type="ECO:0000313" key="4">
    <source>
        <dbReference type="EMBL" id="KAF7359583.1"/>
    </source>
</evidence>
<feature type="compositionally biased region" description="Basic and acidic residues" evidence="1">
    <location>
        <begin position="264"/>
        <end position="273"/>
    </location>
</feature>
<feature type="region of interest" description="Disordered" evidence="1">
    <location>
        <begin position="245"/>
        <end position="283"/>
    </location>
</feature>
<proteinExistence type="predicted"/>
<keyword evidence="5" id="KW-1185">Reference proteome</keyword>
<dbReference type="AlphaFoldDB" id="A0A8H6YEC5"/>
<feature type="region of interest" description="Disordered" evidence="1">
    <location>
        <begin position="128"/>
        <end position="185"/>
    </location>
</feature>
<dbReference type="EMBL" id="JACAZI010000005">
    <property type="protein sequence ID" value="KAF7359583.1"/>
    <property type="molecule type" value="Genomic_DNA"/>
</dbReference>
<evidence type="ECO:0000256" key="3">
    <source>
        <dbReference type="SAM" id="SignalP"/>
    </source>
</evidence>
<feature type="signal peptide" evidence="3">
    <location>
        <begin position="1"/>
        <end position="21"/>
    </location>
</feature>
<feature type="compositionally biased region" description="Low complexity" evidence="1">
    <location>
        <begin position="128"/>
        <end position="137"/>
    </location>
</feature>
<keyword evidence="2" id="KW-1133">Transmembrane helix</keyword>
<keyword evidence="2" id="KW-0472">Membrane</keyword>
<dbReference type="Proteomes" id="UP000620124">
    <property type="component" value="Unassembled WGS sequence"/>
</dbReference>
<evidence type="ECO:0000256" key="1">
    <source>
        <dbReference type="SAM" id="MobiDB-lite"/>
    </source>
</evidence>
<comment type="caution">
    <text evidence="4">The sequence shown here is derived from an EMBL/GenBank/DDBJ whole genome shotgun (WGS) entry which is preliminary data.</text>
</comment>
<feature type="region of interest" description="Disordered" evidence="1">
    <location>
        <begin position="63"/>
        <end position="104"/>
    </location>
</feature>
<reference evidence="4" key="1">
    <citation type="submission" date="2020-05" db="EMBL/GenBank/DDBJ databases">
        <title>Mycena genomes resolve the evolution of fungal bioluminescence.</title>
        <authorList>
            <person name="Tsai I.J."/>
        </authorList>
    </citation>
    <scope>NUCLEOTIDE SEQUENCE</scope>
    <source>
        <strain evidence="4">CCC161011</strain>
    </source>
</reference>